<evidence type="ECO:0000256" key="4">
    <source>
        <dbReference type="PROSITE-ProRule" id="PRU00335"/>
    </source>
</evidence>
<gene>
    <name evidence="6" type="ORF">PGB27_09490</name>
</gene>
<dbReference type="InterPro" id="IPR001647">
    <property type="entry name" value="HTH_TetR"/>
</dbReference>
<dbReference type="EMBL" id="JAQZAO010000003">
    <property type="protein sequence ID" value="MDD7965581.1"/>
    <property type="molecule type" value="Genomic_DNA"/>
</dbReference>
<dbReference type="Proteomes" id="UP001300763">
    <property type="component" value="Unassembled WGS sequence"/>
</dbReference>
<dbReference type="RefSeq" id="WP_274200115.1">
    <property type="nucleotide sequence ID" value="NZ_JAQZAO010000003.1"/>
</dbReference>
<protein>
    <submittedName>
        <fullName evidence="6">TetR/AcrR family transcriptional regulator</fullName>
    </submittedName>
</protein>
<organism evidence="6 7">
    <name type="scientific">Actinomycetospora lemnae</name>
    <dbReference type="NCBI Taxonomy" id="3019891"/>
    <lineage>
        <taxon>Bacteria</taxon>
        <taxon>Bacillati</taxon>
        <taxon>Actinomycetota</taxon>
        <taxon>Actinomycetes</taxon>
        <taxon>Pseudonocardiales</taxon>
        <taxon>Pseudonocardiaceae</taxon>
        <taxon>Actinomycetospora</taxon>
    </lineage>
</organism>
<keyword evidence="2 4" id="KW-0238">DNA-binding</keyword>
<feature type="domain" description="HTH tetR-type" evidence="5">
    <location>
        <begin position="5"/>
        <end position="65"/>
    </location>
</feature>
<name>A0ABT5STT8_9PSEU</name>
<dbReference type="PANTHER" id="PTHR47506:SF1">
    <property type="entry name" value="HTH-TYPE TRANSCRIPTIONAL REGULATOR YJDC"/>
    <property type="match status" value="1"/>
</dbReference>
<keyword evidence="1" id="KW-0805">Transcription regulation</keyword>
<dbReference type="PANTHER" id="PTHR47506">
    <property type="entry name" value="TRANSCRIPTIONAL REGULATORY PROTEIN"/>
    <property type="match status" value="1"/>
</dbReference>
<comment type="caution">
    <text evidence="6">The sequence shown here is derived from an EMBL/GenBank/DDBJ whole genome shotgun (WGS) entry which is preliminary data.</text>
</comment>
<dbReference type="InterPro" id="IPR036271">
    <property type="entry name" value="Tet_transcr_reg_TetR-rel_C_sf"/>
</dbReference>
<dbReference type="SUPFAM" id="SSF48498">
    <property type="entry name" value="Tetracyclin repressor-like, C-terminal domain"/>
    <property type="match status" value="1"/>
</dbReference>
<evidence type="ECO:0000256" key="1">
    <source>
        <dbReference type="ARBA" id="ARBA00023015"/>
    </source>
</evidence>
<proteinExistence type="predicted"/>
<reference evidence="6 7" key="1">
    <citation type="submission" date="2023-02" db="EMBL/GenBank/DDBJ databases">
        <title>Genome sequencing required for Actinomycetospora new species description.</title>
        <authorList>
            <person name="Saimee Y."/>
            <person name="Duangmal K."/>
        </authorList>
    </citation>
    <scope>NUCLEOTIDE SEQUENCE [LARGE SCALE GENOMIC DNA]</scope>
    <source>
        <strain evidence="6 7">DW7H6</strain>
    </source>
</reference>
<feature type="DNA-binding region" description="H-T-H motif" evidence="4">
    <location>
        <begin position="28"/>
        <end position="47"/>
    </location>
</feature>
<dbReference type="Gene3D" id="1.10.357.10">
    <property type="entry name" value="Tetracycline Repressor, domain 2"/>
    <property type="match status" value="1"/>
</dbReference>
<evidence type="ECO:0000256" key="3">
    <source>
        <dbReference type="ARBA" id="ARBA00023163"/>
    </source>
</evidence>
<dbReference type="PRINTS" id="PR00455">
    <property type="entry name" value="HTHTETR"/>
</dbReference>
<dbReference type="SUPFAM" id="SSF46689">
    <property type="entry name" value="Homeodomain-like"/>
    <property type="match status" value="1"/>
</dbReference>
<sequence>MSARGSARAKLLDAAEARFYAQGVAATGIDVITADAGVAKMSLYNNFRSKAELVAAYLERRQQELLEIHRRRLAALPADAAPGERALAVFDAYLEHAEGAEDFRGCGLLNAAGELPAGDPGRATVARQKAEVEGLLREALAPREDADALAEHLSLLLEGAMVRGGLDGDLDRLRRARAMAGALVGAG</sequence>
<evidence type="ECO:0000256" key="2">
    <source>
        <dbReference type="ARBA" id="ARBA00023125"/>
    </source>
</evidence>
<evidence type="ECO:0000313" key="7">
    <source>
        <dbReference type="Proteomes" id="UP001300763"/>
    </source>
</evidence>
<keyword evidence="7" id="KW-1185">Reference proteome</keyword>
<dbReference type="InterPro" id="IPR009057">
    <property type="entry name" value="Homeodomain-like_sf"/>
</dbReference>
<evidence type="ECO:0000313" key="6">
    <source>
        <dbReference type="EMBL" id="MDD7965581.1"/>
    </source>
</evidence>
<accession>A0ABT5STT8</accession>
<evidence type="ECO:0000259" key="5">
    <source>
        <dbReference type="PROSITE" id="PS50977"/>
    </source>
</evidence>
<dbReference type="PROSITE" id="PS50977">
    <property type="entry name" value="HTH_TETR_2"/>
    <property type="match status" value="1"/>
</dbReference>
<dbReference type="Pfam" id="PF00440">
    <property type="entry name" value="TetR_N"/>
    <property type="match status" value="1"/>
</dbReference>
<keyword evidence="3" id="KW-0804">Transcription</keyword>